<evidence type="ECO:0000256" key="1">
    <source>
        <dbReference type="SAM" id="Phobius"/>
    </source>
</evidence>
<protein>
    <submittedName>
        <fullName evidence="2">Uncharacterized protein</fullName>
    </submittedName>
</protein>
<gene>
    <name evidence="2" type="ORF">GCM10010911_43080</name>
</gene>
<feature type="transmembrane region" description="Helical" evidence="1">
    <location>
        <begin position="141"/>
        <end position="162"/>
    </location>
</feature>
<proteinExistence type="predicted"/>
<feature type="transmembrane region" description="Helical" evidence="1">
    <location>
        <begin position="210"/>
        <end position="230"/>
    </location>
</feature>
<organism evidence="2 3">
    <name type="scientific">Paenibacillus nasutitermitis</name>
    <dbReference type="NCBI Taxonomy" id="1652958"/>
    <lineage>
        <taxon>Bacteria</taxon>
        <taxon>Bacillati</taxon>
        <taxon>Bacillota</taxon>
        <taxon>Bacilli</taxon>
        <taxon>Bacillales</taxon>
        <taxon>Paenibacillaceae</taxon>
        <taxon>Paenibacillus</taxon>
    </lineage>
</organism>
<keyword evidence="1" id="KW-1133">Transmembrane helix</keyword>
<evidence type="ECO:0000313" key="3">
    <source>
        <dbReference type="Proteomes" id="UP000612456"/>
    </source>
</evidence>
<feature type="transmembrane region" description="Helical" evidence="1">
    <location>
        <begin position="59"/>
        <end position="77"/>
    </location>
</feature>
<name>A0A916Z8Y5_9BACL</name>
<dbReference type="AlphaFoldDB" id="A0A916Z8Y5"/>
<keyword evidence="1" id="KW-0812">Transmembrane</keyword>
<dbReference type="RefSeq" id="WP_188994782.1">
    <property type="nucleotide sequence ID" value="NZ_BMHP01000003.1"/>
</dbReference>
<sequence>MTSWQGTLVLIQYDMRRSWIGLILSFVFFSYVSLIILPVMPNFLEADPATALDNWLVDFFYLSLIPCMGFLITQNNIKFWKTDPVKDRIAYLRTLPVPMNTIVISRMIQMLIFFLIIAICFFTSQYLISSDLQAMLSPYEFIAFALTWIGYGLAVSSTYVYFEMGVGGKAYPIACILYLLVYVLVTLLLWLNNISVMKYTLDAARDHHLLLPVCMLIFGFLTIPAIGWLVKKRLDASNLVQ</sequence>
<keyword evidence="3" id="KW-1185">Reference proteome</keyword>
<dbReference type="Proteomes" id="UP000612456">
    <property type="component" value="Unassembled WGS sequence"/>
</dbReference>
<keyword evidence="1" id="KW-0472">Membrane</keyword>
<dbReference type="EMBL" id="BMHP01000003">
    <property type="protein sequence ID" value="GGD80361.1"/>
    <property type="molecule type" value="Genomic_DNA"/>
</dbReference>
<feature type="transmembrane region" description="Helical" evidence="1">
    <location>
        <begin position="20"/>
        <end position="39"/>
    </location>
</feature>
<accession>A0A916Z8Y5</accession>
<evidence type="ECO:0000313" key="2">
    <source>
        <dbReference type="EMBL" id="GGD80361.1"/>
    </source>
</evidence>
<reference evidence="2" key="1">
    <citation type="journal article" date="2014" name="Int. J. Syst. Evol. Microbiol.">
        <title>Complete genome sequence of Corynebacterium casei LMG S-19264T (=DSM 44701T), isolated from a smear-ripened cheese.</title>
        <authorList>
            <consortium name="US DOE Joint Genome Institute (JGI-PGF)"/>
            <person name="Walter F."/>
            <person name="Albersmeier A."/>
            <person name="Kalinowski J."/>
            <person name="Ruckert C."/>
        </authorList>
    </citation>
    <scope>NUCLEOTIDE SEQUENCE</scope>
    <source>
        <strain evidence="2">CGMCC 1.15178</strain>
    </source>
</reference>
<comment type="caution">
    <text evidence="2">The sequence shown here is derived from an EMBL/GenBank/DDBJ whole genome shotgun (WGS) entry which is preliminary data.</text>
</comment>
<feature type="transmembrane region" description="Helical" evidence="1">
    <location>
        <begin position="171"/>
        <end position="190"/>
    </location>
</feature>
<reference evidence="2" key="2">
    <citation type="submission" date="2020-09" db="EMBL/GenBank/DDBJ databases">
        <authorList>
            <person name="Sun Q."/>
            <person name="Zhou Y."/>
        </authorList>
    </citation>
    <scope>NUCLEOTIDE SEQUENCE</scope>
    <source>
        <strain evidence="2">CGMCC 1.15178</strain>
    </source>
</reference>
<feature type="transmembrane region" description="Helical" evidence="1">
    <location>
        <begin position="108"/>
        <end position="129"/>
    </location>
</feature>